<evidence type="ECO:0000313" key="8">
    <source>
        <dbReference type="Proteomes" id="UP000239532"/>
    </source>
</evidence>
<evidence type="ECO:0000259" key="6">
    <source>
        <dbReference type="Pfam" id="PF04932"/>
    </source>
</evidence>
<dbReference type="EMBL" id="MQUC01000003">
    <property type="protein sequence ID" value="PRP67780.1"/>
    <property type="molecule type" value="Genomic_DNA"/>
</dbReference>
<name>A0A2S9WWC7_9FLAO</name>
<evidence type="ECO:0000256" key="3">
    <source>
        <dbReference type="ARBA" id="ARBA00022989"/>
    </source>
</evidence>
<proteinExistence type="predicted"/>
<feature type="transmembrane region" description="Helical" evidence="5">
    <location>
        <begin position="356"/>
        <end position="376"/>
    </location>
</feature>
<comment type="subcellular location">
    <subcellularLocation>
        <location evidence="1">Membrane</location>
        <topology evidence="1">Multi-pass membrane protein</topology>
    </subcellularLocation>
</comment>
<protein>
    <recommendedName>
        <fullName evidence="6">O-antigen ligase-related domain-containing protein</fullName>
    </recommendedName>
</protein>
<organism evidence="7 8">
    <name type="scientific">Nonlabens agnitus</name>
    <dbReference type="NCBI Taxonomy" id="870484"/>
    <lineage>
        <taxon>Bacteria</taxon>
        <taxon>Pseudomonadati</taxon>
        <taxon>Bacteroidota</taxon>
        <taxon>Flavobacteriia</taxon>
        <taxon>Flavobacteriales</taxon>
        <taxon>Flavobacteriaceae</taxon>
        <taxon>Nonlabens</taxon>
    </lineage>
</organism>
<feature type="transmembrane region" description="Helical" evidence="5">
    <location>
        <begin position="187"/>
        <end position="205"/>
    </location>
</feature>
<evidence type="ECO:0000256" key="5">
    <source>
        <dbReference type="SAM" id="Phobius"/>
    </source>
</evidence>
<dbReference type="GO" id="GO:0016020">
    <property type="term" value="C:membrane"/>
    <property type="evidence" value="ECO:0007669"/>
    <property type="project" value="UniProtKB-SubCell"/>
</dbReference>
<comment type="caution">
    <text evidence="7">The sequence shown here is derived from an EMBL/GenBank/DDBJ whole genome shotgun (WGS) entry which is preliminary data.</text>
</comment>
<sequence>MVLNRLEKSYLYVCLVAFAMPILPNFLRNVVIAGIAVLTIFCLFDKKTKTKFNYKLSIFGSSLYILYAVSMFYTENVDVGFKKLETGVSLIVMPLLFSFMPDVVKQSLRSKIHIFFSIFITSVTLAFIVFFCIFWEHYGMSLFQHFPTVIDNDLGPYNIHPIYLSMHGAIAILMSLHLLSRTKSAKVIIILIVSNIIIAAFMLILIKKGPILSLIIAGLYYVISAGNSKTWTVLGLIALIFASVIIIHPKVNSKFSELLKIGAQDNSVMSSTNIRMEIYKCGKEIIPQAGILGFGVGDAREKLLDCYIETNENLALYKYNSHNQYLSIILRAGFLGLLLFAMYIIFLILGLKKNKGYIAISLILFYLLVMFSENILERENGVLYFSYFSAFLYVAFTAARPSEVEESFRINEKMSD</sequence>
<evidence type="ECO:0000313" key="7">
    <source>
        <dbReference type="EMBL" id="PRP67780.1"/>
    </source>
</evidence>
<feature type="transmembrane region" description="Helical" evidence="5">
    <location>
        <begin position="56"/>
        <end position="74"/>
    </location>
</feature>
<feature type="transmembrane region" description="Helical" evidence="5">
    <location>
        <begin position="382"/>
        <end position="399"/>
    </location>
</feature>
<dbReference type="Proteomes" id="UP000239532">
    <property type="component" value="Unassembled WGS sequence"/>
</dbReference>
<keyword evidence="8" id="KW-1185">Reference proteome</keyword>
<feature type="transmembrane region" description="Helical" evidence="5">
    <location>
        <begin position="158"/>
        <end position="180"/>
    </location>
</feature>
<keyword evidence="2 5" id="KW-0812">Transmembrane</keyword>
<reference evidence="7 8" key="1">
    <citation type="submission" date="2016-11" db="EMBL/GenBank/DDBJ databases">
        <title>Trade-off between light-utilization and light-protection in marine flavobacteria.</title>
        <authorList>
            <person name="Kumagai Y."/>
        </authorList>
    </citation>
    <scope>NUCLEOTIDE SEQUENCE [LARGE SCALE GENOMIC DNA]</scope>
    <source>
        <strain evidence="7 8">JCM 17109</strain>
    </source>
</reference>
<dbReference type="InterPro" id="IPR007016">
    <property type="entry name" value="O-antigen_ligase-rel_domated"/>
</dbReference>
<feature type="transmembrane region" description="Helical" evidence="5">
    <location>
        <begin position="233"/>
        <end position="251"/>
    </location>
</feature>
<gene>
    <name evidence="7" type="ORF">BST86_12100</name>
</gene>
<dbReference type="PANTHER" id="PTHR37422">
    <property type="entry name" value="TEICHURONIC ACID BIOSYNTHESIS PROTEIN TUAE"/>
    <property type="match status" value="1"/>
</dbReference>
<dbReference type="PANTHER" id="PTHR37422:SF17">
    <property type="entry name" value="O-ANTIGEN LIGASE"/>
    <property type="match status" value="1"/>
</dbReference>
<feature type="transmembrane region" description="Helical" evidence="5">
    <location>
        <begin position="86"/>
        <end position="104"/>
    </location>
</feature>
<evidence type="ECO:0000256" key="4">
    <source>
        <dbReference type="ARBA" id="ARBA00023136"/>
    </source>
</evidence>
<evidence type="ECO:0000256" key="1">
    <source>
        <dbReference type="ARBA" id="ARBA00004141"/>
    </source>
</evidence>
<feature type="transmembrane region" description="Helical" evidence="5">
    <location>
        <begin position="328"/>
        <end position="349"/>
    </location>
</feature>
<evidence type="ECO:0000256" key="2">
    <source>
        <dbReference type="ARBA" id="ARBA00022692"/>
    </source>
</evidence>
<feature type="transmembrane region" description="Helical" evidence="5">
    <location>
        <begin position="116"/>
        <end position="138"/>
    </location>
</feature>
<keyword evidence="4 5" id="KW-0472">Membrane</keyword>
<keyword evidence="3 5" id="KW-1133">Transmembrane helix</keyword>
<dbReference type="AlphaFoldDB" id="A0A2S9WWC7"/>
<accession>A0A2S9WWC7</accession>
<feature type="domain" description="O-antigen ligase-related" evidence="6">
    <location>
        <begin position="196"/>
        <end position="341"/>
    </location>
</feature>
<dbReference type="InterPro" id="IPR051533">
    <property type="entry name" value="WaaL-like"/>
</dbReference>
<dbReference type="Pfam" id="PF04932">
    <property type="entry name" value="Wzy_C"/>
    <property type="match status" value="1"/>
</dbReference>